<evidence type="ECO:0000256" key="1">
    <source>
        <dbReference type="ARBA" id="ARBA00001231"/>
    </source>
</evidence>
<comment type="caution">
    <text evidence="8">The sequence shown here is derived from an EMBL/GenBank/DDBJ whole genome shotgun (WGS) entry which is preliminary data.</text>
</comment>
<feature type="chain" id="PRO_5037229111" description="beta-N-acetylhexosaminidase" evidence="6">
    <location>
        <begin position="22"/>
        <end position="383"/>
    </location>
</feature>
<dbReference type="InterPro" id="IPR001764">
    <property type="entry name" value="Glyco_hydro_3_N"/>
</dbReference>
<evidence type="ECO:0000313" key="9">
    <source>
        <dbReference type="Proteomes" id="UP000623681"/>
    </source>
</evidence>
<dbReference type="PROSITE" id="PS00775">
    <property type="entry name" value="GLYCOSYL_HYDROL_F3"/>
    <property type="match status" value="1"/>
</dbReference>
<feature type="signal peptide" evidence="6">
    <location>
        <begin position="1"/>
        <end position="21"/>
    </location>
</feature>
<keyword evidence="5 8" id="KW-0326">Glycosidase</keyword>
<dbReference type="EC" id="3.2.1.52" evidence="3"/>
<dbReference type="InterPro" id="IPR050226">
    <property type="entry name" value="NagZ_Beta-hexosaminidase"/>
</dbReference>
<comment type="similarity">
    <text evidence="2">Belongs to the glycosyl hydrolase 3 family.</text>
</comment>
<keyword evidence="6" id="KW-0732">Signal</keyword>
<dbReference type="AlphaFoldDB" id="A0A937K4Q3"/>
<keyword evidence="9" id="KW-1185">Reference proteome</keyword>
<keyword evidence="4 8" id="KW-0378">Hydrolase</keyword>
<dbReference type="InterPro" id="IPR017853">
    <property type="entry name" value="GH"/>
</dbReference>
<evidence type="ECO:0000259" key="7">
    <source>
        <dbReference type="Pfam" id="PF00933"/>
    </source>
</evidence>
<dbReference type="PANTHER" id="PTHR30480">
    <property type="entry name" value="BETA-HEXOSAMINIDASE-RELATED"/>
    <property type="match status" value="1"/>
</dbReference>
<dbReference type="PANTHER" id="PTHR30480:SF13">
    <property type="entry name" value="BETA-HEXOSAMINIDASE"/>
    <property type="match status" value="1"/>
</dbReference>
<dbReference type="PROSITE" id="PS51257">
    <property type="entry name" value="PROKAR_LIPOPROTEIN"/>
    <property type="match status" value="1"/>
</dbReference>
<protein>
    <recommendedName>
        <fullName evidence="3">beta-N-acetylhexosaminidase</fullName>
        <ecNumber evidence="3">3.2.1.52</ecNumber>
    </recommendedName>
</protein>
<evidence type="ECO:0000313" key="8">
    <source>
        <dbReference type="EMBL" id="MBL4932129.1"/>
    </source>
</evidence>
<dbReference type="SUPFAM" id="SSF51445">
    <property type="entry name" value="(Trans)glycosidases"/>
    <property type="match status" value="1"/>
</dbReference>
<evidence type="ECO:0000256" key="5">
    <source>
        <dbReference type="ARBA" id="ARBA00023295"/>
    </source>
</evidence>
<sequence length="383" mass="42604">MKKYISILMSCILVAFLVACSLTKNEEVSSYSDDVQRKLDKMSLEEKIDQMIMLSIDEVVKDGNKIKFTEMNEATKNFLSKHQLAGLILFKFNMIDKPQTEKLTKDIQNLSKVNKFFIATDQEGGRIDKIPTENKTKSAREIGNTKDPNNAYKAASTIGSDLKTLGLNLDFAPVMDVDTNPNNPVIGDRAFSNDPKIVAEFGVKFIEGLHSQGILATAKHFPGHGDTTGDSHKELVKVNQPLQRIENVELYPFRKAVENNVDMIMVGHIVVPALDDDKTPASLSKKMMTSLLKEKMGFKGVVITDAFDMKAITQNYDIKSAVMQSINAGADIILMPVALVPGENDKEYEELVRFIKEKVQAGEIQESRINDAVTRILTAKNSL</sequence>
<dbReference type="Proteomes" id="UP000623681">
    <property type="component" value="Unassembled WGS sequence"/>
</dbReference>
<proteinExistence type="inferred from homology"/>
<accession>A0A937K4Q3</accession>
<organism evidence="8 9">
    <name type="scientific">Clostridium paridis</name>
    <dbReference type="NCBI Taxonomy" id="2803863"/>
    <lineage>
        <taxon>Bacteria</taxon>
        <taxon>Bacillati</taxon>
        <taxon>Bacillota</taxon>
        <taxon>Clostridia</taxon>
        <taxon>Eubacteriales</taxon>
        <taxon>Clostridiaceae</taxon>
        <taxon>Clostridium</taxon>
    </lineage>
</organism>
<dbReference type="GO" id="GO:0009254">
    <property type="term" value="P:peptidoglycan turnover"/>
    <property type="evidence" value="ECO:0007669"/>
    <property type="project" value="TreeGrafter"/>
</dbReference>
<dbReference type="NCBIfam" id="NF003740">
    <property type="entry name" value="PRK05337.1"/>
    <property type="match status" value="1"/>
</dbReference>
<dbReference type="RefSeq" id="WP_202767504.1">
    <property type="nucleotide sequence ID" value="NZ_JAESWA010000022.1"/>
</dbReference>
<dbReference type="EMBL" id="JAESWA010000022">
    <property type="protein sequence ID" value="MBL4932129.1"/>
    <property type="molecule type" value="Genomic_DNA"/>
</dbReference>
<evidence type="ECO:0000256" key="4">
    <source>
        <dbReference type="ARBA" id="ARBA00022801"/>
    </source>
</evidence>
<comment type="catalytic activity">
    <reaction evidence="1">
        <text>Hydrolysis of terminal non-reducing N-acetyl-D-hexosamine residues in N-acetyl-beta-D-hexosaminides.</text>
        <dbReference type="EC" id="3.2.1.52"/>
    </reaction>
</comment>
<dbReference type="GO" id="GO:0005975">
    <property type="term" value="P:carbohydrate metabolic process"/>
    <property type="evidence" value="ECO:0007669"/>
    <property type="project" value="InterPro"/>
</dbReference>
<name>A0A937K4Q3_9CLOT</name>
<feature type="domain" description="Glycoside hydrolase family 3 N-terminal" evidence="7">
    <location>
        <begin position="44"/>
        <end position="378"/>
    </location>
</feature>
<evidence type="ECO:0000256" key="3">
    <source>
        <dbReference type="ARBA" id="ARBA00012663"/>
    </source>
</evidence>
<dbReference type="InterPro" id="IPR019800">
    <property type="entry name" value="Glyco_hydro_3_AS"/>
</dbReference>
<gene>
    <name evidence="8" type="primary">nagZ</name>
    <name evidence="8" type="ORF">JK634_09960</name>
</gene>
<dbReference type="Pfam" id="PF00933">
    <property type="entry name" value="Glyco_hydro_3"/>
    <property type="match status" value="1"/>
</dbReference>
<evidence type="ECO:0000256" key="2">
    <source>
        <dbReference type="ARBA" id="ARBA00005336"/>
    </source>
</evidence>
<reference evidence="8" key="1">
    <citation type="submission" date="2021-01" db="EMBL/GenBank/DDBJ databases">
        <title>Genome public.</title>
        <authorList>
            <person name="Liu C."/>
            <person name="Sun Q."/>
        </authorList>
    </citation>
    <scope>NUCLEOTIDE SEQUENCE</scope>
    <source>
        <strain evidence="8">YIM B02565</strain>
    </source>
</reference>
<dbReference type="Gene3D" id="3.20.20.300">
    <property type="entry name" value="Glycoside hydrolase, family 3, N-terminal domain"/>
    <property type="match status" value="1"/>
</dbReference>
<dbReference type="GO" id="GO:0004563">
    <property type="term" value="F:beta-N-acetylhexosaminidase activity"/>
    <property type="evidence" value="ECO:0007669"/>
    <property type="project" value="UniProtKB-EC"/>
</dbReference>
<evidence type="ECO:0000256" key="6">
    <source>
        <dbReference type="SAM" id="SignalP"/>
    </source>
</evidence>
<dbReference type="InterPro" id="IPR036962">
    <property type="entry name" value="Glyco_hydro_3_N_sf"/>
</dbReference>